<dbReference type="Proteomes" id="UP000298030">
    <property type="component" value="Unassembled WGS sequence"/>
</dbReference>
<sequence length="217" mass="24137">MKTKILGCQRPPSARCYRSFDHLCSLCTRLPDGRPLHPAIFSRFGTTISTATRGLDLQPVRDSGNDNRYSFSPRKSSDGQESFEGSSGRTWKGSAKQRQSSTVLAEPHQWFTHHGSTPFSDTSLLAERGDGNPIGSFPPTFLRLQETVHSLCLFLVALACLPNHLIVLRLDNFHHPAKALTLPFMIHLNLPEITPGDSGPSHEAIRHSEARAVKRFR</sequence>
<feature type="region of interest" description="Disordered" evidence="1">
    <location>
        <begin position="55"/>
        <end position="98"/>
    </location>
</feature>
<evidence type="ECO:0000313" key="2">
    <source>
        <dbReference type="EMBL" id="TEB20037.1"/>
    </source>
</evidence>
<protein>
    <submittedName>
        <fullName evidence="2">Uncharacterized protein</fullName>
    </submittedName>
</protein>
<proteinExistence type="predicted"/>
<evidence type="ECO:0000256" key="1">
    <source>
        <dbReference type="SAM" id="MobiDB-lite"/>
    </source>
</evidence>
<name>A0A4Y7SEF5_COPMI</name>
<dbReference type="EMBL" id="QPFP01000159">
    <property type="protein sequence ID" value="TEB20037.1"/>
    <property type="molecule type" value="Genomic_DNA"/>
</dbReference>
<accession>A0A4Y7SEF5</accession>
<dbReference type="AlphaFoldDB" id="A0A4Y7SEF5"/>
<reference evidence="2 3" key="1">
    <citation type="journal article" date="2019" name="Nat. Ecol. Evol.">
        <title>Megaphylogeny resolves global patterns of mushroom evolution.</title>
        <authorList>
            <person name="Varga T."/>
            <person name="Krizsan K."/>
            <person name="Foldi C."/>
            <person name="Dima B."/>
            <person name="Sanchez-Garcia M."/>
            <person name="Sanchez-Ramirez S."/>
            <person name="Szollosi G.J."/>
            <person name="Szarkandi J.G."/>
            <person name="Papp V."/>
            <person name="Albert L."/>
            <person name="Andreopoulos W."/>
            <person name="Angelini C."/>
            <person name="Antonin V."/>
            <person name="Barry K.W."/>
            <person name="Bougher N.L."/>
            <person name="Buchanan P."/>
            <person name="Buyck B."/>
            <person name="Bense V."/>
            <person name="Catcheside P."/>
            <person name="Chovatia M."/>
            <person name="Cooper J."/>
            <person name="Damon W."/>
            <person name="Desjardin D."/>
            <person name="Finy P."/>
            <person name="Geml J."/>
            <person name="Haridas S."/>
            <person name="Hughes K."/>
            <person name="Justo A."/>
            <person name="Karasinski D."/>
            <person name="Kautmanova I."/>
            <person name="Kiss B."/>
            <person name="Kocsube S."/>
            <person name="Kotiranta H."/>
            <person name="LaButti K.M."/>
            <person name="Lechner B.E."/>
            <person name="Liimatainen K."/>
            <person name="Lipzen A."/>
            <person name="Lukacs Z."/>
            <person name="Mihaltcheva S."/>
            <person name="Morgado L.N."/>
            <person name="Niskanen T."/>
            <person name="Noordeloos M.E."/>
            <person name="Ohm R.A."/>
            <person name="Ortiz-Santana B."/>
            <person name="Ovrebo C."/>
            <person name="Racz N."/>
            <person name="Riley R."/>
            <person name="Savchenko A."/>
            <person name="Shiryaev A."/>
            <person name="Soop K."/>
            <person name="Spirin V."/>
            <person name="Szebenyi C."/>
            <person name="Tomsovsky M."/>
            <person name="Tulloss R.E."/>
            <person name="Uehling J."/>
            <person name="Grigoriev I.V."/>
            <person name="Vagvolgyi C."/>
            <person name="Papp T."/>
            <person name="Martin F.M."/>
            <person name="Miettinen O."/>
            <person name="Hibbett D.S."/>
            <person name="Nagy L.G."/>
        </authorList>
    </citation>
    <scope>NUCLEOTIDE SEQUENCE [LARGE SCALE GENOMIC DNA]</scope>
    <source>
        <strain evidence="2 3">FP101781</strain>
    </source>
</reference>
<comment type="caution">
    <text evidence="2">The sequence shown here is derived from an EMBL/GenBank/DDBJ whole genome shotgun (WGS) entry which is preliminary data.</text>
</comment>
<evidence type="ECO:0000313" key="3">
    <source>
        <dbReference type="Proteomes" id="UP000298030"/>
    </source>
</evidence>
<keyword evidence="3" id="KW-1185">Reference proteome</keyword>
<feature type="compositionally biased region" description="Polar residues" evidence="1">
    <location>
        <begin position="66"/>
        <end position="89"/>
    </location>
</feature>
<organism evidence="2 3">
    <name type="scientific">Coprinellus micaceus</name>
    <name type="common">Glistening ink-cap mushroom</name>
    <name type="synonym">Coprinus micaceus</name>
    <dbReference type="NCBI Taxonomy" id="71717"/>
    <lineage>
        <taxon>Eukaryota</taxon>
        <taxon>Fungi</taxon>
        <taxon>Dikarya</taxon>
        <taxon>Basidiomycota</taxon>
        <taxon>Agaricomycotina</taxon>
        <taxon>Agaricomycetes</taxon>
        <taxon>Agaricomycetidae</taxon>
        <taxon>Agaricales</taxon>
        <taxon>Agaricineae</taxon>
        <taxon>Psathyrellaceae</taxon>
        <taxon>Coprinellus</taxon>
    </lineage>
</organism>
<gene>
    <name evidence="2" type="ORF">FA13DRAFT_281447</name>
</gene>